<dbReference type="GO" id="GO:0006782">
    <property type="term" value="P:protoporphyrinogen IX biosynthetic process"/>
    <property type="evidence" value="ECO:0007669"/>
    <property type="project" value="TreeGrafter"/>
</dbReference>
<dbReference type="SFLD" id="SFLDG01065">
    <property type="entry name" value="anaerobic_coproporphyrinogen-I"/>
    <property type="match status" value="1"/>
</dbReference>
<feature type="domain" description="Radical SAM core" evidence="15">
    <location>
        <begin position="41"/>
        <end position="275"/>
    </location>
</feature>
<keyword evidence="9 14" id="KW-0560">Oxidoreductase</keyword>
<keyword evidence="5 14" id="KW-0004">4Fe-4S</keyword>
<evidence type="ECO:0000256" key="7">
    <source>
        <dbReference type="ARBA" id="ARBA00022691"/>
    </source>
</evidence>
<dbReference type="InterPro" id="IPR007197">
    <property type="entry name" value="rSAM"/>
</dbReference>
<evidence type="ECO:0000313" key="17">
    <source>
        <dbReference type="Proteomes" id="UP000825009"/>
    </source>
</evidence>
<dbReference type="GO" id="GO:0004109">
    <property type="term" value="F:coproporphyrinogen oxidase activity"/>
    <property type="evidence" value="ECO:0007669"/>
    <property type="project" value="InterPro"/>
</dbReference>
<evidence type="ECO:0000256" key="3">
    <source>
        <dbReference type="ARBA" id="ARBA00005493"/>
    </source>
</evidence>
<keyword evidence="8 14" id="KW-0479">Metal-binding</keyword>
<dbReference type="RefSeq" id="WP_219004260.1">
    <property type="nucleotide sequence ID" value="NZ_CP079194.1"/>
</dbReference>
<reference evidence="16 17" key="1">
    <citation type="submission" date="2021-07" db="EMBL/GenBank/DDBJ databases">
        <title>A novel Jannaschia species isolated from marine dinoflagellate Ceratoperidinium margalefii.</title>
        <authorList>
            <person name="Jiang Y."/>
            <person name="Li Z."/>
        </authorList>
    </citation>
    <scope>NUCLEOTIDE SEQUENCE [LARGE SCALE GENOMIC DNA]</scope>
    <source>
        <strain evidence="16 17">J12C1-MA-4</strain>
    </source>
</reference>
<dbReference type="EC" id="1.3.98.3" evidence="14"/>
<dbReference type="PROSITE" id="PS51918">
    <property type="entry name" value="RADICAL_SAM"/>
    <property type="match status" value="1"/>
</dbReference>
<dbReference type="AlphaFoldDB" id="A0A8F6YBS6"/>
<dbReference type="InterPro" id="IPR004558">
    <property type="entry name" value="Coprogen_oxidase_HemN"/>
</dbReference>
<comment type="similarity">
    <text evidence="3 14">Belongs to the anaerobic coproporphyrinogen-III oxidase family.</text>
</comment>
<evidence type="ECO:0000256" key="4">
    <source>
        <dbReference type="ARBA" id="ARBA00011245"/>
    </source>
</evidence>
<dbReference type="PANTHER" id="PTHR13932:SF6">
    <property type="entry name" value="OXYGEN-INDEPENDENT COPROPORPHYRINOGEN III OXIDASE"/>
    <property type="match status" value="1"/>
</dbReference>
<evidence type="ECO:0000256" key="11">
    <source>
        <dbReference type="ARBA" id="ARBA00023014"/>
    </source>
</evidence>
<accession>A0A8F6YBS6</accession>
<keyword evidence="10 14" id="KW-0408">Iron</keyword>
<evidence type="ECO:0000256" key="6">
    <source>
        <dbReference type="ARBA" id="ARBA00022490"/>
    </source>
</evidence>
<evidence type="ECO:0000256" key="1">
    <source>
        <dbReference type="ARBA" id="ARBA00004496"/>
    </source>
</evidence>
<dbReference type="Proteomes" id="UP000825009">
    <property type="component" value="Chromosome"/>
</dbReference>
<dbReference type="InterPro" id="IPR006638">
    <property type="entry name" value="Elp3/MiaA/NifB-like_rSAM"/>
</dbReference>
<dbReference type="SMART" id="SM00729">
    <property type="entry name" value="Elp3"/>
    <property type="match status" value="1"/>
</dbReference>
<evidence type="ECO:0000256" key="2">
    <source>
        <dbReference type="ARBA" id="ARBA00004785"/>
    </source>
</evidence>
<dbReference type="GO" id="GO:0005737">
    <property type="term" value="C:cytoplasm"/>
    <property type="evidence" value="ECO:0007669"/>
    <property type="project" value="UniProtKB-SubCell"/>
</dbReference>
<dbReference type="EMBL" id="CP079194">
    <property type="protein sequence ID" value="QXT40853.1"/>
    <property type="molecule type" value="Genomic_DNA"/>
</dbReference>
<dbReference type="InterPro" id="IPR034505">
    <property type="entry name" value="Coproporphyrinogen-III_oxidase"/>
</dbReference>
<organism evidence="16 17">
    <name type="scientific">Gymnodinialimonas ceratoperidinii</name>
    <dbReference type="NCBI Taxonomy" id="2856823"/>
    <lineage>
        <taxon>Bacteria</taxon>
        <taxon>Pseudomonadati</taxon>
        <taxon>Pseudomonadota</taxon>
        <taxon>Alphaproteobacteria</taxon>
        <taxon>Rhodobacterales</taxon>
        <taxon>Paracoccaceae</taxon>
        <taxon>Gymnodinialimonas</taxon>
    </lineage>
</organism>
<evidence type="ECO:0000313" key="16">
    <source>
        <dbReference type="EMBL" id="QXT40853.1"/>
    </source>
</evidence>
<dbReference type="InterPro" id="IPR010723">
    <property type="entry name" value="HemN_C"/>
</dbReference>
<dbReference type="KEGG" id="gce:KYE46_06385"/>
<sequence length="449" mass="49217">MDPVLQKYAARATPRYTSYPTAPHFQKDFSEIRYRDWLSKLEPREPVSLYLHVPFCRQMCWYCGCNMKLAAKYGPVGDYARTLRKEIAQLAEALPDRMQVSHLHWGGGTPTALSPDDLQMLMDEVREHFDFAPEAEVAIESDPRTLSADMAARIGDLGFTRASFGVQEFDLKVQKAINRVQPPDMVGRSVNQLRSHGVEGINFDLIYGLPYQTVDSLVETVRICAALQPDRVALFGYAHVPWMAKNQRVIPDEALPGAAARHAQATAAAEALQAEGYVAIGLDHFARPDDALAVAARAGTLRRNFQGYTTDRAKTLIGLGASSIGRTPSGFIQNIAETGAWARAVEAGHLPVAKGLPLTADDRLRAEVIERLMCDGHVDAAAIGRRHGAAPGWWRQAEATLHEMAADGLLTMSKGCFAMTPRGRPLVRLAAAAFDAYLQESTARHSVAV</sequence>
<keyword evidence="7 14" id="KW-0949">S-adenosyl-L-methionine</keyword>
<dbReference type="GO" id="GO:0051539">
    <property type="term" value="F:4 iron, 4 sulfur cluster binding"/>
    <property type="evidence" value="ECO:0007669"/>
    <property type="project" value="UniProtKB-KW"/>
</dbReference>
<dbReference type="SFLD" id="SFLDS00029">
    <property type="entry name" value="Radical_SAM"/>
    <property type="match status" value="1"/>
</dbReference>
<evidence type="ECO:0000256" key="13">
    <source>
        <dbReference type="ARBA" id="ARBA00048321"/>
    </source>
</evidence>
<comment type="cofactor">
    <cofactor evidence="14">
        <name>[4Fe-4S] cluster</name>
        <dbReference type="ChEBI" id="CHEBI:49883"/>
    </cofactor>
    <text evidence="14">Binds 1 [4Fe-4S] cluster. The cluster is coordinated with 3 cysteines and an exchangeable S-adenosyl-L-methionine.</text>
</comment>
<evidence type="ECO:0000259" key="15">
    <source>
        <dbReference type="PROSITE" id="PS51918"/>
    </source>
</evidence>
<proteinExistence type="inferred from homology"/>
<dbReference type="CDD" id="cd01335">
    <property type="entry name" value="Radical_SAM"/>
    <property type="match status" value="1"/>
</dbReference>
<evidence type="ECO:0000256" key="10">
    <source>
        <dbReference type="ARBA" id="ARBA00023004"/>
    </source>
</evidence>
<protein>
    <recommendedName>
        <fullName evidence="14">Coproporphyrinogen-III oxidase</fullName>
        <ecNumber evidence="14">1.3.98.3</ecNumber>
    </recommendedName>
</protein>
<evidence type="ECO:0000256" key="8">
    <source>
        <dbReference type="ARBA" id="ARBA00022723"/>
    </source>
</evidence>
<name>A0A8F6YBS6_9RHOB</name>
<evidence type="ECO:0000256" key="5">
    <source>
        <dbReference type="ARBA" id="ARBA00022485"/>
    </source>
</evidence>
<dbReference type="GO" id="GO:0046872">
    <property type="term" value="F:metal ion binding"/>
    <property type="evidence" value="ECO:0007669"/>
    <property type="project" value="UniProtKB-KW"/>
</dbReference>
<evidence type="ECO:0000256" key="12">
    <source>
        <dbReference type="ARBA" id="ARBA00023244"/>
    </source>
</evidence>
<comment type="subunit">
    <text evidence="4">Monomer.</text>
</comment>
<dbReference type="Pfam" id="PF04055">
    <property type="entry name" value="Radical_SAM"/>
    <property type="match status" value="1"/>
</dbReference>
<gene>
    <name evidence="16" type="primary">hemN</name>
    <name evidence="16" type="ORF">KYE46_06385</name>
</gene>
<keyword evidence="12 14" id="KW-0627">Porphyrin biosynthesis</keyword>
<comment type="subcellular location">
    <subcellularLocation>
        <location evidence="1 14">Cytoplasm</location>
    </subcellularLocation>
</comment>
<evidence type="ECO:0000256" key="9">
    <source>
        <dbReference type="ARBA" id="ARBA00023002"/>
    </source>
</evidence>
<keyword evidence="17" id="KW-1185">Reference proteome</keyword>
<comment type="pathway">
    <text evidence="2 14">Porphyrin-containing compound metabolism; protoporphyrin-IX biosynthesis; protoporphyrinogen-IX from coproporphyrinogen-III (AdoMet route): step 1/1.</text>
</comment>
<comment type="catalytic activity">
    <reaction evidence="13 14">
        <text>coproporphyrinogen III + 2 S-adenosyl-L-methionine = protoporphyrinogen IX + 2 5'-deoxyadenosine + 2 L-methionine + 2 CO2</text>
        <dbReference type="Rhea" id="RHEA:15425"/>
        <dbReference type="ChEBI" id="CHEBI:16526"/>
        <dbReference type="ChEBI" id="CHEBI:17319"/>
        <dbReference type="ChEBI" id="CHEBI:57307"/>
        <dbReference type="ChEBI" id="CHEBI:57309"/>
        <dbReference type="ChEBI" id="CHEBI:57844"/>
        <dbReference type="ChEBI" id="CHEBI:59789"/>
        <dbReference type="EC" id="1.3.98.3"/>
    </reaction>
</comment>
<dbReference type="PIRSF" id="PIRSF000167">
    <property type="entry name" value="HemN"/>
    <property type="match status" value="1"/>
</dbReference>
<dbReference type="GO" id="GO:0051989">
    <property type="term" value="F:coproporphyrinogen dehydrogenase activity"/>
    <property type="evidence" value="ECO:0007669"/>
    <property type="project" value="UniProtKB-EC"/>
</dbReference>
<dbReference type="Pfam" id="PF06969">
    <property type="entry name" value="HemN_C"/>
    <property type="match status" value="1"/>
</dbReference>
<keyword evidence="6 14" id="KW-0963">Cytoplasm</keyword>
<keyword evidence="11 14" id="KW-0411">Iron-sulfur</keyword>
<dbReference type="PANTHER" id="PTHR13932">
    <property type="entry name" value="COPROPORPHYRINIGEN III OXIDASE"/>
    <property type="match status" value="1"/>
</dbReference>
<evidence type="ECO:0000256" key="14">
    <source>
        <dbReference type="PIRNR" id="PIRNR000167"/>
    </source>
</evidence>
<dbReference type="NCBIfam" id="TIGR00538">
    <property type="entry name" value="hemN"/>
    <property type="match status" value="1"/>
</dbReference>